<dbReference type="EMBL" id="JAOQJE010000006">
    <property type="protein sequence ID" value="MCU6789203.1"/>
    <property type="molecule type" value="Genomic_DNA"/>
</dbReference>
<evidence type="ECO:0000313" key="1">
    <source>
        <dbReference type="EMBL" id="MCU6789203.1"/>
    </source>
</evidence>
<accession>A0ABT2U3K9</accession>
<organism evidence="1 2">
    <name type="scientific">Agathobaculum ammoniilyticum</name>
    <dbReference type="NCBI Taxonomy" id="2981778"/>
    <lineage>
        <taxon>Bacteria</taxon>
        <taxon>Bacillati</taxon>
        <taxon>Bacillota</taxon>
        <taxon>Clostridia</taxon>
        <taxon>Eubacteriales</taxon>
        <taxon>Butyricicoccaceae</taxon>
        <taxon>Agathobaculum</taxon>
    </lineage>
</organism>
<evidence type="ECO:0000313" key="2">
    <source>
        <dbReference type="Proteomes" id="UP001652397"/>
    </source>
</evidence>
<gene>
    <name evidence="1" type="ORF">OCV66_08915</name>
</gene>
<comment type="caution">
    <text evidence="1">The sequence shown here is derived from an EMBL/GenBank/DDBJ whole genome shotgun (WGS) entry which is preliminary data.</text>
</comment>
<sequence>MLNNNQYTVSQLRLAVDSILAQTLLGAFTLGDLQVTEEFGGAFQEIMQEVSQGSFGERFWR</sequence>
<dbReference type="Proteomes" id="UP001652397">
    <property type="component" value="Unassembled WGS sequence"/>
</dbReference>
<protein>
    <submittedName>
        <fullName evidence="1">Uncharacterized protein</fullName>
    </submittedName>
</protein>
<name>A0ABT2U3K9_9FIRM</name>
<reference evidence="1 2" key="1">
    <citation type="journal article" date="2021" name="ISME Commun">
        <title>Automated analysis of genomic sequences facilitates high-throughput and comprehensive description of bacteria.</title>
        <authorList>
            <person name="Hitch T.C.A."/>
        </authorList>
    </citation>
    <scope>NUCLEOTIDE SEQUENCE [LARGE SCALE GENOMIC DNA]</scope>
    <source>
        <strain evidence="1 2">Sanger_34</strain>
    </source>
</reference>
<proteinExistence type="predicted"/>
<keyword evidence="2" id="KW-1185">Reference proteome</keyword>